<dbReference type="EMBL" id="JAXIVS010000004">
    <property type="protein sequence ID" value="MDY7227778.1"/>
    <property type="molecule type" value="Genomic_DNA"/>
</dbReference>
<evidence type="ECO:0000256" key="1">
    <source>
        <dbReference type="SAM" id="MobiDB-lite"/>
    </source>
</evidence>
<organism evidence="2 3">
    <name type="scientific">Hyalangium rubrum</name>
    <dbReference type="NCBI Taxonomy" id="3103134"/>
    <lineage>
        <taxon>Bacteria</taxon>
        <taxon>Pseudomonadati</taxon>
        <taxon>Myxococcota</taxon>
        <taxon>Myxococcia</taxon>
        <taxon>Myxococcales</taxon>
        <taxon>Cystobacterineae</taxon>
        <taxon>Archangiaceae</taxon>
        <taxon>Hyalangium</taxon>
    </lineage>
</organism>
<dbReference type="Gene3D" id="1.20.910.10">
    <property type="entry name" value="Heme oxygenase-like"/>
    <property type="match status" value="1"/>
</dbReference>
<accession>A0ABU5H2U3</accession>
<protein>
    <submittedName>
        <fullName evidence="2">Uncharacterized protein</fullName>
    </submittedName>
</protein>
<evidence type="ECO:0000313" key="2">
    <source>
        <dbReference type="EMBL" id="MDY7227778.1"/>
    </source>
</evidence>
<gene>
    <name evidence="2" type="ORF">SYV04_15290</name>
</gene>
<feature type="compositionally biased region" description="Low complexity" evidence="1">
    <location>
        <begin position="227"/>
        <end position="238"/>
    </location>
</feature>
<dbReference type="RefSeq" id="WP_321546490.1">
    <property type="nucleotide sequence ID" value="NZ_JAXIVS010000004.1"/>
</dbReference>
<keyword evidence="3" id="KW-1185">Reference proteome</keyword>
<evidence type="ECO:0000313" key="3">
    <source>
        <dbReference type="Proteomes" id="UP001291309"/>
    </source>
</evidence>
<name>A0ABU5H2U3_9BACT</name>
<comment type="caution">
    <text evidence="2">The sequence shown here is derived from an EMBL/GenBank/DDBJ whole genome shotgun (WGS) entry which is preliminary data.</text>
</comment>
<dbReference type="InterPro" id="IPR016084">
    <property type="entry name" value="Haem_Oase-like_multi-hlx"/>
</dbReference>
<proteinExistence type="predicted"/>
<dbReference type="Proteomes" id="UP001291309">
    <property type="component" value="Unassembled WGS sequence"/>
</dbReference>
<reference evidence="2 3" key="1">
    <citation type="submission" date="2023-12" db="EMBL/GenBank/DDBJ databases">
        <title>the genome sequence of Hyalangium sp. s54d21.</title>
        <authorList>
            <person name="Zhang X."/>
        </authorList>
    </citation>
    <scope>NUCLEOTIDE SEQUENCE [LARGE SCALE GENOMIC DNA]</scope>
    <source>
        <strain evidence="3">s54d21</strain>
    </source>
</reference>
<feature type="region of interest" description="Disordered" evidence="1">
    <location>
        <begin position="222"/>
        <end position="263"/>
    </location>
</feature>
<sequence length="263" mass="29818">MKVVLEHIAAKQATFAKHPFFAELRLDRPIEQIAAFAPRMAFWVMTFQDILRLNEQMVQDPNLKRIARHHRDEDTGHERWFLEDIAKLTGGPLTVSALYGRASASTRDAAYQLISEVYRATDDRLRIVLVLVLESTGHVFFGRTAVLTNAVQNAAKLKYFSEYHLHIEEAHEMFETKMEEQLLSIGMSPELEAQAIALVDRAYVSFDSMFHGLRDELYQRRDKEAAQRQAEQAAAPAASTPTVVKPSDSKEKSSEGWSEAIAL</sequence>